<accession>A0ABU7TH08</accession>
<proteinExistence type="predicted"/>
<evidence type="ECO:0000256" key="1">
    <source>
        <dbReference type="SAM" id="MobiDB-lite"/>
    </source>
</evidence>
<reference evidence="2 3" key="1">
    <citation type="journal article" date="2012" name="Genet. Mol. Biol.">
        <title>Analysis of 16S rRNA and mxaF genes revealing insights into Methylobacterium niche-specific plant association.</title>
        <authorList>
            <person name="Dourado M.N."/>
            <person name="Andreote F.D."/>
            <person name="Dini-Andreote F."/>
            <person name="Conti R."/>
            <person name="Araujo J.M."/>
            <person name="Araujo W.L."/>
        </authorList>
    </citation>
    <scope>NUCLEOTIDE SEQUENCE [LARGE SCALE GENOMIC DNA]</scope>
    <source>
        <strain evidence="2 3">SR1.6/4</strain>
    </source>
</reference>
<organism evidence="2 3">
    <name type="scientific">Methylobacterium radiotolerans</name>
    <dbReference type="NCBI Taxonomy" id="31998"/>
    <lineage>
        <taxon>Bacteria</taxon>
        <taxon>Pseudomonadati</taxon>
        <taxon>Pseudomonadota</taxon>
        <taxon>Alphaproteobacteria</taxon>
        <taxon>Hyphomicrobiales</taxon>
        <taxon>Methylobacteriaceae</taxon>
        <taxon>Methylobacterium</taxon>
    </lineage>
</organism>
<feature type="region of interest" description="Disordered" evidence="1">
    <location>
        <begin position="57"/>
        <end position="113"/>
    </location>
</feature>
<dbReference type="EMBL" id="MLBY01000005">
    <property type="protein sequence ID" value="MEE7459805.1"/>
    <property type="molecule type" value="Genomic_DNA"/>
</dbReference>
<evidence type="ECO:0000313" key="2">
    <source>
        <dbReference type="EMBL" id="MEE7459805.1"/>
    </source>
</evidence>
<name>A0ABU7TH08_9HYPH</name>
<evidence type="ECO:0008006" key="4">
    <source>
        <dbReference type="Google" id="ProtNLM"/>
    </source>
</evidence>
<dbReference type="Proteomes" id="UP001349262">
    <property type="component" value="Unassembled WGS sequence"/>
</dbReference>
<gene>
    <name evidence="2" type="ORF">MRSR164_24435</name>
</gene>
<protein>
    <recommendedName>
        <fullName evidence="4">Curlin associated repeat protein</fullName>
    </recommendedName>
</protein>
<feature type="compositionally biased region" description="Polar residues" evidence="1">
    <location>
        <begin position="71"/>
        <end position="89"/>
    </location>
</feature>
<keyword evidence="3" id="KW-1185">Reference proteome</keyword>
<evidence type="ECO:0000313" key="3">
    <source>
        <dbReference type="Proteomes" id="UP001349262"/>
    </source>
</evidence>
<feature type="region of interest" description="Disordered" evidence="1">
    <location>
        <begin position="1"/>
        <end position="26"/>
    </location>
</feature>
<comment type="caution">
    <text evidence="2">The sequence shown here is derived from an EMBL/GenBank/DDBJ whole genome shotgun (WGS) entry which is preliminary data.</text>
</comment>
<feature type="compositionally biased region" description="Low complexity" evidence="1">
    <location>
        <begin position="96"/>
        <end position="113"/>
    </location>
</feature>
<sequence length="422" mass="43043">MAQSNGVFTNQQGTDGRILVNQSGSSNKAGLSSNEVLYQTGAGNNLIVNQSGNDNVVGKTTAGATGGVNPDGQQNGNNNTLRIDQSGNGNAVKYRQLGNNNGNLGAGQSSGANGIVPPSFQPLDYGAPAGNPTGQWNFVSQAGNGSSVSIDQNSSGNNGIGNGILIFQGGTDVKEASVTQSTAGASNYAYLDQRADGASIATVNQTNTGQDLQFNLADIRQGGTATTNATQNGYLLDLFVNQAGGTNVINSTQSASSNSVMAIFQDGNNEVTARQTNASEARLFATQTGNNNNLTSDQTGVGSIATVIQTGDGNIGFNNQVGLQTASITQSSNSNTFYNDQFGAGLNTFTLLQTGGGSHSAISNQNGSLLVANVEQYGSNNQYIGTQAGLNNVISVQQASTLNVANLVQGGSGNTATIRQNR</sequence>